<proteinExistence type="predicted"/>
<reference evidence="1" key="1">
    <citation type="journal article" date="2023" name="G3 (Bethesda)">
        <title>A reference genome for the long-term kleptoplast-retaining sea slug Elysia crispata morphotype clarki.</title>
        <authorList>
            <person name="Eastman K.E."/>
            <person name="Pendleton A.L."/>
            <person name="Shaikh M.A."/>
            <person name="Suttiyut T."/>
            <person name="Ogas R."/>
            <person name="Tomko P."/>
            <person name="Gavelis G."/>
            <person name="Widhalm J.R."/>
            <person name="Wisecaver J.H."/>
        </authorList>
    </citation>
    <scope>NUCLEOTIDE SEQUENCE</scope>
    <source>
        <strain evidence="1">ECLA1</strain>
    </source>
</reference>
<organism evidence="1 2">
    <name type="scientific">Elysia crispata</name>
    <name type="common">lettuce slug</name>
    <dbReference type="NCBI Taxonomy" id="231223"/>
    <lineage>
        <taxon>Eukaryota</taxon>
        <taxon>Metazoa</taxon>
        <taxon>Spiralia</taxon>
        <taxon>Lophotrochozoa</taxon>
        <taxon>Mollusca</taxon>
        <taxon>Gastropoda</taxon>
        <taxon>Heterobranchia</taxon>
        <taxon>Euthyneura</taxon>
        <taxon>Panpulmonata</taxon>
        <taxon>Sacoglossa</taxon>
        <taxon>Placobranchoidea</taxon>
        <taxon>Plakobranchidae</taxon>
        <taxon>Elysia</taxon>
    </lineage>
</organism>
<dbReference type="Proteomes" id="UP001283361">
    <property type="component" value="Unassembled WGS sequence"/>
</dbReference>
<comment type="caution">
    <text evidence="1">The sequence shown here is derived from an EMBL/GenBank/DDBJ whole genome shotgun (WGS) entry which is preliminary data.</text>
</comment>
<keyword evidence="2" id="KW-1185">Reference proteome</keyword>
<name>A0AAE1DTZ5_9GAST</name>
<protein>
    <submittedName>
        <fullName evidence="1">Uncharacterized protein</fullName>
    </submittedName>
</protein>
<evidence type="ECO:0000313" key="1">
    <source>
        <dbReference type="EMBL" id="KAK3782265.1"/>
    </source>
</evidence>
<accession>A0AAE1DTZ5</accession>
<dbReference type="AlphaFoldDB" id="A0AAE1DTZ5"/>
<dbReference type="EMBL" id="JAWDGP010002523">
    <property type="protein sequence ID" value="KAK3782265.1"/>
    <property type="molecule type" value="Genomic_DNA"/>
</dbReference>
<sequence>MAPTNQISKCRAIYRRESVKVYKALVAAPTINRPYSYHKHRIMRNIPTKTCTYSGGPESYTVIETSKSRAANKIGLRLSGALLAPKPLHYAKTRLNKPE</sequence>
<gene>
    <name evidence="1" type="ORF">RRG08_008186</name>
</gene>
<evidence type="ECO:0000313" key="2">
    <source>
        <dbReference type="Proteomes" id="UP001283361"/>
    </source>
</evidence>